<proteinExistence type="predicted"/>
<keyword evidence="5" id="KW-1185">Reference proteome</keyword>
<comment type="caution">
    <text evidence="4">The sequence shown here is derived from an EMBL/GenBank/DDBJ whole genome shotgun (WGS) entry which is preliminary data.</text>
</comment>
<dbReference type="EMBL" id="RWGY01000031">
    <property type="protein sequence ID" value="TVU16147.1"/>
    <property type="molecule type" value="Genomic_DNA"/>
</dbReference>
<sequence>MSALVKALVAITAIAAVAELAAGKNYTIQWEATGNYSDWSAKNPVRVGDTVGELPNPSRLSPCKCCRLAISGSTSHLKLFTYGPTHTVDELSSEADFAACNFTSPISSEDTGSTAVTFGAAGTRYFACETGSHCRRGQKVAITVADDSAAAPPTGGAQSPAPVAPPPKGNSAARVMADGAGLVAKLALGLSIGGVNIVADDLDFSQDKDGYKPVEVSNKLWPPESLVTSDTLYSKEASQLELT</sequence>
<name>A0A5J9TY98_9POAL</name>
<keyword evidence="2" id="KW-0732">Signal</keyword>
<dbReference type="InterPro" id="IPR008972">
    <property type="entry name" value="Cupredoxin"/>
</dbReference>
<evidence type="ECO:0000313" key="5">
    <source>
        <dbReference type="Proteomes" id="UP000324897"/>
    </source>
</evidence>
<organism evidence="4 5">
    <name type="scientific">Eragrostis curvula</name>
    <name type="common">weeping love grass</name>
    <dbReference type="NCBI Taxonomy" id="38414"/>
    <lineage>
        <taxon>Eukaryota</taxon>
        <taxon>Viridiplantae</taxon>
        <taxon>Streptophyta</taxon>
        <taxon>Embryophyta</taxon>
        <taxon>Tracheophyta</taxon>
        <taxon>Spermatophyta</taxon>
        <taxon>Magnoliopsida</taxon>
        <taxon>Liliopsida</taxon>
        <taxon>Poales</taxon>
        <taxon>Poaceae</taxon>
        <taxon>PACMAD clade</taxon>
        <taxon>Chloridoideae</taxon>
        <taxon>Eragrostideae</taxon>
        <taxon>Eragrostidinae</taxon>
        <taxon>Eragrostis</taxon>
    </lineage>
</organism>
<feature type="region of interest" description="Disordered" evidence="1">
    <location>
        <begin position="149"/>
        <end position="172"/>
    </location>
</feature>
<dbReference type="Gene3D" id="2.60.40.420">
    <property type="entry name" value="Cupredoxins - blue copper proteins"/>
    <property type="match status" value="1"/>
</dbReference>
<dbReference type="GO" id="GO:0005886">
    <property type="term" value="C:plasma membrane"/>
    <property type="evidence" value="ECO:0007669"/>
    <property type="project" value="TreeGrafter"/>
</dbReference>
<dbReference type="PANTHER" id="PTHR33021">
    <property type="entry name" value="BLUE COPPER PROTEIN"/>
    <property type="match status" value="1"/>
</dbReference>
<protein>
    <recommendedName>
        <fullName evidence="3">Phytocyanin domain-containing protein</fullName>
    </recommendedName>
</protein>
<dbReference type="InterPro" id="IPR039391">
    <property type="entry name" value="Phytocyanin-like"/>
</dbReference>
<dbReference type="Proteomes" id="UP000324897">
    <property type="component" value="Unassembled WGS sequence"/>
</dbReference>
<feature type="non-terminal residue" evidence="4">
    <location>
        <position position="1"/>
    </location>
</feature>
<dbReference type="Pfam" id="PF02298">
    <property type="entry name" value="Cu_bind_like"/>
    <property type="match status" value="1"/>
</dbReference>
<accession>A0A5J9TY98</accession>
<evidence type="ECO:0000259" key="3">
    <source>
        <dbReference type="PROSITE" id="PS51485"/>
    </source>
</evidence>
<evidence type="ECO:0000256" key="1">
    <source>
        <dbReference type="SAM" id="MobiDB-lite"/>
    </source>
</evidence>
<evidence type="ECO:0000313" key="4">
    <source>
        <dbReference type="EMBL" id="TVU16147.1"/>
    </source>
</evidence>
<dbReference type="OrthoDB" id="206968at2759"/>
<dbReference type="SUPFAM" id="SSF49503">
    <property type="entry name" value="Cupredoxins"/>
    <property type="match status" value="1"/>
</dbReference>
<dbReference type="AlphaFoldDB" id="A0A5J9TY98"/>
<dbReference type="Gramene" id="TVU16147">
    <property type="protein sequence ID" value="TVU16147"/>
    <property type="gene ID" value="EJB05_39698"/>
</dbReference>
<reference evidence="4 5" key="1">
    <citation type="journal article" date="2019" name="Sci. Rep.">
        <title>A high-quality genome of Eragrostis curvula grass provides insights into Poaceae evolution and supports new strategies to enhance forage quality.</title>
        <authorList>
            <person name="Carballo J."/>
            <person name="Santos B.A.C.M."/>
            <person name="Zappacosta D."/>
            <person name="Garbus I."/>
            <person name="Selva J.P."/>
            <person name="Gallo C.A."/>
            <person name="Diaz A."/>
            <person name="Albertini E."/>
            <person name="Caccamo M."/>
            <person name="Echenique V."/>
        </authorList>
    </citation>
    <scope>NUCLEOTIDE SEQUENCE [LARGE SCALE GENOMIC DNA]</scope>
    <source>
        <strain evidence="5">cv. Victoria</strain>
        <tissue evidence="4">Leaf</tissue>
    </source>
</reference>
<feature type="signal peptide" evidence="2">
    <location>
        <begin position="1"/>
        <end position="23"/>
    </location>
</feature>
<dbReference type="PROSITE" id="PS51485">
    <property type="entry name" value="PHYTOCYANIN"/>
    <property type="match status" value="1"/>
</dbReference>
<dbReference type="GO" id="GO:0009055">
    <property type="term" value="F:electron transfer activity"/>
    <property type="evidence" value="ECO:0007669"/>
    <property type="project" value="InterPro"/>
</dbReference>
<dbReference type="CDD" id="cd04216">
    <property type="entry name" value="Phytocyanin"/>
    <property type="match status" value="1"/>
</dbReference>
<feature type="domain" description="Phytocyanin" evidence="3">
    <location>
        <begin position="24"/>
        <end position="146"/>
    </location>
</feature>
<dbReference type="PANTHER" id="PTHR33021:SF273">
    <property type="entry name" value="OS04G0629200 PROTEIN"/>
    <property type="match status" value="1"/>
</dbReference>
<feature type="chain" id="PRO_5023873293" description="Phytocyanin domain-containing protein" evidence="2">
    <location>
        <begin position="24"/>
        <end position="243"/>
    </location>
</feature>
<dbReference type="InterPro" id="IPR003245">
    <property type="entry name" value="Phytocyanin_dom"/>
</dbReference>
<gene>
    <name evidence="4" type="ORF">EJB05_39698</name>
</gene>
<evidence type="ECO:0000256" key="2">
    <source>
        <dbReference type="SAM" id="SignalP"/>
    </source>
</evidence>